<keyword evidence="3 6" id="KW-0812">Transmembrane</keyword>
<dbReference type="PANTHER" id="PTHR34857">
    <property type="entry name" value="SLL0384 PROTEIN"/>
    <property type="match status" value="1"/>
</dbReference>
<keyword evidence="2" id="KW-1003">Cell membrane</keyword>
<sequence>MCWARRGILPRLPLPRPVRRDEGTDVSRTSQLRERAARLDARLKLGGALLALVVTLAGPAPHTALGVTGLALLASLAVGERVRALIRRLGLAVFSGLAVWAMHLLLQRETAGAWVPGLILGTRVAAGATVFGLLIALTPPWELVGALRSWRVPAPLADVLALAVRYATVLERSAQSAREAQILRLGYRDVRRGLHSLGALGGLTLVRAFDQAHATAEAMAARGCRGTLVPPPPRDNP</sequence>
<evidence type="ECO:0000256" key="2">
    <source>
        <dbReference type="ARBA" id="ARBA00022475"/>
    </source>
</evidence>
<reference evidence="7 8" key="1">
    <citation type="submission" date="2019-08" db="EMBL/GenBank/DDBJ databases">
        <title>Archangium and Cystobacter genomes.</title>
        <authorList>
            <person name="Chen I.-C.K."/>
            <person name="Wielgoss S."/>
        </authorList>
    </citation>
    <scope>NUCLEOTIDE SEQUENCE [LARGE SCALE GENOMIC DNA]</scope>
    <source>
        <strain evidence="7 8">Cbm 6</strain>
    </source>
</reference>
<dbReference type="Proteomes" id="UP001611383">
    <property type="component" value="Chromosome"/>
</dbReference>
<evidence type="ECO:0000313" key="8">
    <source>
        <dbReference type="Proteomes" id="UP001611383"/>
    </source>
</evidence>
<evidence type="ECO:0000313" key="7">
    <source>
        <dbReference type="EMBL" id="WNG47566.1"/>
    </source>
</evidence>
<gene>
    <name evidence="7" type="ORF">F0U60_28175</name>
</gene>
<evidence type="ECO:0000256" key="4">
    <source>
        <dbReference type="ARBA" id="ARBA00022989"/>
    </source>
</evidence>
<accession>A0ABY9WWP0</accession>
<protein>
    <recommendedName>
        <fullName evidence="9">Transmembrane component NikQ of energizing module of nickel ECF transporter</fullName>
    </recommendedName>
</protein>
<dbReference type="CDD" id="cd16914">
    <property type="entry name" value="EcfT"/>
    <property type="match status" value="1"/>
</dbReference>
<comment type="subcellular location">
    <subcellularLocation>
        <location evidence="1">Membrane</location>
        <topology evidence="1">Multi-pass membrane protein</topology>
    </subcellularLocation>
</comment>
<evidence type="ECO:0000256" key="5">
    <source>
        <dbReference type="ARBA" id="ARBA00023136"/>
    </source>
</evidence>
<keyword evidence="8" id="KW-1185">Reference proteome</keyword>
<dbReference type="EMBL" id="CP043494">
    <property type="protein sequence ID" value="WNG47566.1"/>
    <property type="molecule type" value="Genomic_DNA"/>
</dbReference>
<dbReference type="InterPro" id="IPR051611">
    <property type="entry name" value="ECF_transporter_component"/>
</dbReference>
<dbReference type="InterPro" id="IPR003339">
    <property type="entry name" value="ABC/ECF_trnsptr_transmembrane"/>
</dbReference>
<dbReference type="Pfam" id="PF02361">
    <property type="entry name" value="CbiQ"/>
    <property type="match status" value="1"/>
</dbReference>
<dbReference type="PANTHER" id="PTHR34857:SF2">
    <property type="entry name" value="SLL0384 PROTEIN"/>
    <property type="match status" value="1"/>
</dbReference>
<evidence type="ECO:0000256" key="3">
    <source>
        <dbReference type="ARBA" id="ARBA00022692"/>
    </source>
</evidence>
<organism evidence="7 8">
    <name type="scientific">Archangium minus</name>
    <dbReference type="NCBI Taxonomy" id="83450"/>
    <lineage>
        <taxon>Bacteria</taxon>
        <taxon>Pseudomonadati</taxon>
        <taxon>Myxococcota</taxon>
        <taxon>Myxococcia</taxon>
        <taxon>Myxococcales</taxon>
        <taxon>Cystobacterineae</taxon>
        <taxon>Archangiaceae</taxon>
        <taxon>Archangium</taxon>
    </lineage>
</organism>
<keyword evidence="5 6" id="KW-0472">Membrane</keyword>
<evidence type="ECO:0000256" key="6">
    <source>
        <dbReference type="SAM" id="Phobius"/>
    </source>
</evidence>
<feature type="transmembrane region" description="Helical" evidence="6">
    <location>
        <begin position="41"/>
        <end position="58"/>
    </location>
</feature>
<proteinExistence type="predicted"/>
<feature type="transmembrane region" description="Helical" evidence="6">
    <location>
        <begin position="118"/>
        <end position="138"/>
    </location>
</feature>
<evidence type="ECO:0000256" key="1">
    <source>
        <dbReference type="ARBA" id="ARBA00004141"/>
    </source>
</evidence>
<feature type="transmembrane region" description="Helical" evidence="6">
    <location>
        <begin position="89"/>
        <end position="106"/>
    </location>
</feature>
<keyword evidence="4 6" id="KW-1133">Transmembrane helix</keyword>
<name>A0ABY9WWP0_9BACT</name>
<evidence type="ECO:0008006" key="9">
    <source>
        <dbReference type="Google" id="ProtNLM"/>
    </source>
</evidence>